<dbReference type="RefSeq" id="WP_310821089.1">
    <property type="nucleotide sequence ID" value="NZ_CP036268.1"/>
</dbReference>
<dbReference type="KEGG" id="svp:Pan189_09860"/>
<protein>
    <recommendedName>
        <fullName evidence="1">Putative restriction endonuclease domain-containing protein</fullName>
    </recommendedName>
</protein>
<gene>
    <name evidence="2" type="ORF">Pan189_09860</name>
</gene>
<dbReference type="AlphaFoldDB" id="A0A517QY92"/>
<name>A0A517QY92_9PLAN</name>
<reference evidence="2 3" key="1">
    <citation type="submission" date="2019-02" db="EMBL/GenBank/DDBJ databases">
        <title>Deep-cultivation of Planctomycetes and their phenomic and genomic characterization uncovers novel biology.</title>
        <authorList>
            <person name="Wiegand S."/>
            <person name="Jogler M."/>
            <person name="Boedeker C."/>
            <person name="Pinto D."/>
            <person name="Vollmers J."/>
            <person name="Rivas-Marin E."/>
            <person name="Kohn T."/>
            <person name="Peeters S.H."/>
            <person name="Heuer A."/>
            <person name="Rast P."/>
            <person name="Oberbeckmann S."/>
            <person name="Bunk B."/>
            <person name="Jeske O."/>
            <person name="Meyerdierks A."/>
            <person name="Storesund J.E."/>
            <person name="Kallscheuer N."/>
            <person name="Luecker S."/>
            <person name="Lage O.M."/>
            <person name="Pohl T."/>
            <person name="Merkel B.J."/>
            <person name="Hornburger P."/>
            <person name="Mueller R.-W."/>
            <person name="Bruemmer F."/>
            <person name="Labrenz M."/>
            <person name="Spormann A.M."/>
            <person name="Op den Camp H."/>
            <person name="Overmann J."/>
            <person name="Amann R."/>
            <person name="Jetten M.S.M."/>
            <person name="Mascher T."/>
            <person name="Medema M.H."/>
            <person name="Devos D.P."/>
            <person name="Kaster A.-K."/>
            <person name="Ovreas L."/>
            <person name="Rohde M."/>
            <person name="Galperin M.Y."/>
            <person name="Jogler C."/>
        </authorList>
    </citation>
    <scope>NUCLEOTIDE SEQUENCE [LARGE SCALE GENOMIC DNA]</scope>
    <source>
        <strain evidence="2 3">Pan189</strain>
    </source>
</reference>
<dbReference type="CDD" id="cd06260">
    <property type="entry name" value="DUF820-like"/>
    <property type="match status" value="1"/>
</dbReference>
<dbReference type="PANTHER" id="PTHR34107">
    <property type="entry name" value="SLL0198 PROTEIN-RELATED"/>
    <property type="match status" value="1"/>
</dbReference>
<dbReference type="PANTHER" id="PTHR34107:SF4">
    <property type="entry name" value="SLL1222 PROTEIN"/>
    <property type="match status" value="1"/>
</dbReference>
<dbReference type="Proteomes" id="UP000317318">
    <property type="component" value="Chromosome"/>
</dbReference>
<evidence type="ECO:0000259" key="1">
    <source>
        <dbReference type="Pfam" id="PF05685"/>
    </source>
</evidence>
<dbReference type="InterPro" id="IPR011335">
    <property type="entry name" value="Restrct_endonuc-II-like"/>
</dbReference>
<evidence type="ECO:0000313" key="3">
    <source>
        <dbReference type="Proteomes" id="UP000317318"/>
    </source>
</evidence>
<sequence length="193" mass="21853">MILADSPTLTRLEPSHNGMLMTPDEFDVIDDAERGYRYELIHGVLVVSPPAGPFHRRTGDKLGYLLRSYMEGHPQGGCIDDTLPENSVIVGEDRRVCDRAIWVGLGREPDVFRDIPTIAIEIVSESARDRRRDYVDKAREYPAAGVKEYWIIDRFARELTIVLQGGTTQTLPESQPYQSPLLPGFELDLRELL</sequence>
<evidence type="ECO:0000313" key="2">
    <source>
        <dbReference type="EMBL" id="QDT36626.1"/>
    </source>
</evidence>
<dbReference type="SUPFAM" id="SSF52980">
    <property type="entry name" value="Restriction endonuclease-like"/>
    <property type="match status" value="1"/>
</dbReference>
<dbReference type="EMBL" id="CP036268">
    <property type="protein sequence ID" value="QDT36626.1"/>
    <property type="molecule type" value="Genomic_DNA"/>
</dbReference>
<accession>A0A517QY92</accession>
<dbReference type="Gene3D" id="3.90.1570.10">
    <property type="entry name" value="tt1808, chain A"/>
    <property type="match status" value="1"/>
</dbReference>
<dbReference type="Pfam" id="PF05685">
    <property type="entry name" value="Uma2"/>
    <property type="match status" value="1"/>
</dbReference>
<proteinExistence type="predicted"/>
<dbReference type="InterPro" id="IPR008538">
    <property type="entry name" value="Uma2"/>
</dbReference>
<dbReference type="InterPro" id="IPR012296">
    <property type="entry name" value="Nuclease_put_TT1808"/>
</dbReference>
<keyword evidence="3" id="KW-1185">Reference proteome</keyword>
<organism evidence="2 3">
    <name type="scientific">Stratiformator vulcanicus</name>
    <dbReference type="NCBI Taxonomy" id="2527980"/>
    <lineage>
        <taxon>Bacteria</taxon>
        <taxon>Pseudomonadati</taxon>
        <taxon>Planctomycetota</taxon>
        <taxon>Planctomycetia</taxon>
        <taxon>Planctomycetales</taxon>
        <taxon>Planctomycetaceae</taxon>
        <taxon>Stratiformator</taxon>
    </lineage>
</organism>
<feature type="domain" description="Putative restriction endonuclease" evidence="1">
    <location>
        <begin position="24"/>
        <end position="189"/>
    </location>
</feature>